<proteinExistence type="predicted"/>
<evidence type="ECO:0000313" key="1">
    <source>
        <dbReference type="EMBL" id="KAG6577759.1"/>
    </source>
</evidence>
<organism evidence="1 2">
    <name type="scientific">Cucurbita argyrosperma subsp. sororia</name>
    <dbReference type="NCBI Taxonomy" id="37648"/>
    <lineage>
        <taxon>Eukaryota</taxon>
        <taxon>Viridiplantae</taxon>
        <taxon>Streptophyta</taxon>
        <taxon>Embryophyta</taxon>
        <taxon>Tracheophyta</taxon>
        <taxon>Spermatophyta</taxon>
        <taxon>Magnoliopsida</taxon>
        <taxon>eudicotyledons</taxon>
        <taxon>Gunneridae</taxon>
        <taxon>Pentapetalae</taxon>
        <taxon>rosids</taxon>
        <taxon>fabids</taxon>
        <taxon>Cucurbitales</taxon>
        <taxon>Cucurbitaceae</taxon>
        <taxon>Cucurbiteae</taxon>
        <taxon>Cucurbita</taxon>
    </lineage>
</organism>
<dbReference type="Proteomes" id="UP000685013">
    <property type="component" value="Chromosome 16"/>
</dbReference>
<dbReference type="AlphaFoldDB" id="A0AAV6MAJ2"/>
<protein>
    <submittedName>
        <fullName evidence="1">Uncharacterized protein</fullName>
    </submittedName>
</protein>
<evidence type="ECO:0000313" key="2">
    <source>
        <dbReference type="Proteomes" id="UP000685013"/>
    </source>
</evidence>
<reference evidence="1 2" key="1">
    <citation type="journal article" date="2021" name="Hortic Res">
        <title>The domestication of Cucurbita argyrosperma as revealed by the genome of its wild relative.</title>
        <authorList>
            <person name="Barrera-Redondo J."/>
            <person name="Sanchez-de la Vega G."/>
            <person name="Aguirre-Liguori J.A."/>
            <person name="Castellanos-Morales G."/>
            <person name="Gutierrez-Guerrero Y.T."/>
            <person name="Aguirre-Dugua X."/>
            <person name="Aguirre-Planter E."/>
            <person name="Tenaillon M.I."/>
            <person name="Lira-Saade R."/>
            <person name="Eguiarte L.E."/>
        </authorList>
    </citation>
    <scope>NUCLEOTIDE SEQUENCE [LARGE SCALE GENOMIC DNA]</scope>
    <source>
        <strain evidence="1">JBR-2021</strain>
    </source>
</reference>
<name>A0AAV6MAJ2_9ROSI</name>
<feature type="non-terminal residue" evidence="1">
    <location>
        <position position="1"/>
    </location>
</feature>
<keyword evidence="2" id="KW-1185">Reference proteome</keyword>
<dbReference type="Pfam" id="PF05553">
    <property type="entry name" value="DUF761"/>
    <property type="match status" value="1"/>
</dbReference>
<dbReference type="InterPro" id="IPR008480">
    <property type="entry name" value="DUF761_pln"/>
</dbReference>
<gene>
    <name evidence="1" type="ORF">SDJN03_25333</name>
</gene>
<sequence>MAENATPVVLRMKKALTKLTAFVRLCHVFRPPSRRMRSFDSDGRTAGLRSILGDESIVEKCSVRKLERGESSRNGSCEDDVDQRAQIFIDNFRRQLMLERQISLKLMYYGINSSEIDYEARSPPFSSSIR</sequence>
<comment type="caution">
    <text evidence="1">The sequence shown here is derived from an EMBL/GenBank/DDBJ whole genome shotgun (WGS) entry which is preliminary data.</text>
</comment>
<dbReference type="EMBL" id="JAGKQH010000016">
    <property type="protein sequence ID" value="KAG6577759.1"/>
    <property type="molecule type" value="Genomic_DNA"/>
</dbReference>
<accession>A0AAV6MAJ2</accession>